<dbReference type="AlphaFoldDB" id="A0AAV9Q6I8"/>
<sequence length="287" mass="32477">MGETYRGASAVVIWLGPPEQTISGFIAAAANVPVGEDASFANRGQHHADAFIQLLENPYWTRVWIVQEFILAKTLFVQYGSTWLTWDDFLVYFLPDSVARTARPTHKIDPKESSSVTASLTSYIDELIDRRRLWNDPTSDKDATTLMDLVILNKTRKCKDPRDRVYGVLALSRRQTPGSIAITADYAITPVELFFRVMEAHNTVVLKNRSYSRQPLLEALELDESLICDSLRDCTPPACPKSHTVSWDGPIFIHGSYHGTLYHCHGTLDHYSRPRVLKSTERSVTEY</sequence>
<dbReference type="Pfam" id="PF06985">
    <property type="entry name" value="HET"/>
    <property type="match status" value="1"/>
</dbReference>
<proteinExistence type="predicted"/>
<dbReference type="Proteomes" id="UP001345827">
    <property type="component" value="Unassembled WGS sequence"/>
</dbReference>
<dbReference type="EMBL" id="JAXLQG010000010">
    <property type="protein sequence ID" value="KAK5535091.1"/>
    <property type="molecule type" value="Genomic_DNA"/>
</dbReference>
<dbReference type="PANTHER" id="PTHR24148">
    <property type="entry name" value="ANKYRIN REPEAT DOMAIN-CONTAINING PROTEIN 39 HOMOLOG-RELATED"/>
    <property type="match status" value="1"/>
</dbReference>
<protein>
    <recommendedName>
        <fullName evidence="1">Heterokaryon incompatibility domain-containing protein</fullName>
    </recommendedName>
</protein>
<evidence type="ECO:0000259" key="1">
    <source>
        <dbReference type="Pfam" id="PF06985"/>
    </source>
</evidence>
<keyword evidence="3" id="KW-1185">Reference proteome</keyword>
<gene>
    <name evidence="2" type="ORF">LTR25_006099</name>
</gene>
<dbReference type="InterPro" id="IPR052895">
    <property type="entry name" value="HetReg/Transcr_Mod"/>
</dbReference>
<reference evidence="2 3" key="1">
    <citation type="submission" date="2023-06" db="EMBL/GenBank/DDBJ databases">
        <title>Black Yeasts Isolated from many extreme environments.</title>
        <authorList>
            <person name="Coleine C."/>
            <person name="Stajich J.E."/>
            <person name="Selbmann L."/>
        </authorList>
    </citation>
    <scope>NUCLEOTIDE SEQUENCE [LARGE SCALE GENOMIC DNA]</scope>
    <source>
        <strain evidence="2 3">CCFEE 5887</strain>
    </source>
</reference>
<evidence type="ECO:0000313" key="2">
    <source>
        <dbReference type="EMBL" id="KAK5535091.1"/>
    </source>
</evidence>
<organism evidence="2 3">
    <name type="scientific">Vermiconidia calcicola</name>
    <dbReference type="NCBI Taxonomy" id="1690605"/>
    <lineage>
        <taxon>Eukaryota</taxon>
        <taxon>Fungi</taxon>
        <taxon>Dikarya</taxon>
        <taxon>Ascomycota</taxon>
        <taxon>Pezizomycotina</taxon>
        <taxon>Dothideomycetes</taxon>
        <taxon>Dothideomycetidae</taxon>
        <taxon>Mycosphaerellales</taxon>
        <taxon>Extremaceae</taxon>
        <taxon>Vermiconidia</taxon>
    </lineage>
</organism>
<name>A0AAV9Q6I8_9PEZI</name>
<feature type="domain" description="Heterokaryon incompatibility" evidence="1">
    <location>
        <begin position="1"/>
        <end position="68"/>
    </location>
</feature>
<comment type="caution">
    <text evidence="2">The sequence shown here is derived from an EMBL/GenBank/DDBJ whole genome shotgun (WGS) entry which is preliminary data.</text>
</comment>
<dbReference type="InterPro" id="IPR010730">
    <property type="entry name" value="HET"/>
</dbReference>
<accession>A0AAV9Q6I8</accession>
<evidence type="ECO:0000313" key="3">
    <source>
        <dbReference type="Proteomes" id="UP001345827"/>
    </source>
</evidence>
<dbReference type="PANTHER" id="PTHR24148:SF73">
    <property type="entry name" value="HET DOMAIN PROTEIN (AFU_ORTHOLOGUE AFUA_8G01020)"/>
    <property type="match status" value="1"/>
</dbReference>